<accession>A0A9W4SJT9</accession>
<evidence type="ECO:0000313" key="2">
    <source>
        <dbReference type="EMBL" id="CAI2169587.1"/>
    </source>
</evidence>
<dbReference type="Gene3D" id="3.80.10.10">
    <property type="entry name" value="Ribonuclease Inhibitor"/>
    <property type="match status" value="1"/>
</dbReference>
<dbReference type="Proteomes" id="UP001153678">
    <property type="component" value="Unassembled WGS sequence"/>
</dbReference>
<evidence type="ECO:0000313" key="3">
    <source>
        <dbReference type="Proteomes" id="UP001153678"/>
    </source>
</evidence>
<organism evidence="2 3">
    <name type="scientific">Funneliformis geosporum</name>
    <dbReference type="NCBI Taxonomy" id="1117311"/>
    <lineage>
        <taxon>Eukaryota</taxon>
        <taxon>Fungi</taxon>
        <taxon>Fungi incertae sedis</taxon>
        <taxon>Mucoromycota</taxon>
        <taxon>Glomeromycotina</taxon>
        <taxon>Glomeromycetes</taxon>
        <taxon>Glomerales</taxon>
        <taxon>Glomeraceae</taxon>
        <taxon>Funneliformis</taxon>
    </lineage>
</organism>
<proteinExistence type="predicted"/>
<name>A0A9W4SJT9_9GLOM</name>
<protein>
    <submittedName>
        <fullName evidence="2">10431_t:CDS:1</fullName>
    </submittedName>
</protein>
<keyword evidence="1" id="KW-0175">Coiled coil</keyword>
<reference evidence="2" key="1">
    <citation type="submission" date="2022-08" db="EMBL/GenBank/DDBJ databases">
        <authorList>
            <person name="Kallberg Y."/>
            <person name="Tangrot J."/>
            <person name="Rosling A."/>
        </authorList>
    </citation>
    <scope>NUCLEOTIDE SEQUENCE</scope>
    <source>
        <strain evidence="2">Wild A</strain>
    </source>
</reference>
<gene>
    <name evidence="2" type="ORF">FWILDA_LOCUS4153</name>
</gene>
<evidence type="ECO:0000256" key="1">
    <source>
        <dbReference type="SAM" id="Coils"/>
    </source>
</evidence>
<dbReference type="EMBL" id="CAMKVN010000599">
    <property type="protein sequence ID" value="CAI2169587.1"/>
    <property type="molecule type" value="Genomic_DNA"/>
</dbReference>
<dbReference type="InterPro" id="IPR032675">
    <property type="entry name" value="LRR_dom_sf"/>
</dbReference>
<feature type="coiled-coil region" evidence="1">
    <location>
        <begin position="15"/>
        <end position="91"/>
    </location>
</feature>
<comment type="caution">
    <text evidence="2">The sequence shown here is derived from an EMBL/GenBank/DDBJ whole genome shotgun (WGS) entry which is preliminary data.</text>
</comment>
<dbReference type="SUPFAM" id="SSF52058">
    <property type="entry name" value="L domain-like"/>
    <property type="match status" value="1"/>
</dbReference>
<dbReference type="OrthoDB" id="10478885at2759"/>
<keyword evidence="3" id="KW-1185">Reference proteome</keyword>
<sequence length="268" mass="31175">MVLKNNPEKSLIELKTRFTQELQTKEQRIMELEQSNKIANDENRSLLNKLDDLKNFFKCLQETVNNLERKIRTQDEDSKAMQETINDFEEKFRNKKIQKINEEDIEYPCFGEVSIGKTLSTSKIFKSNIFLSSEITLQQQVEIKYPNKSVKAIEEVCGIKTTKGSLDLSAYPNLVKFTVFNNITNINISKNTKLETLELPHSEISNIDLSNNPYLQRLQLGNEKLTFLDLSKNPKLKESFYGTDKLILSNLSKDSIIFSEAKRYFYIF</sequence>
<dbReference type="AlphaFoldDB" id="A0A9W4SJT9"/>